<gene>
    <name evidence="3" type="ORF">F9L04_03325</name>
</gene>
<feature type="chain" id="PRO_5041036546" evidence="1">
    <location>
        <begin position="20"/>
        <end position="80"/>
    </location>
</feature>
<organism evidence="3 4">
    <name type="scientific">Brucella anthropi</name>
    <name type="common">Ochrobactrum anthropi</name>
    <dbReference type="NCBI Taxonomy" id="529"/>
    <lineage>
        <taxon>Bacteria</taxon>
        <taxon>Pseudomonadati</taxon>
        <taxon>Pseudomonadota</taxon>
        <taxon>Alphaproteobacteria</taxon>
        <taxon>Hyphomicrobiales</taxon>
        <taxon>Brucellaceae</taxon>
        <taxon>Brucella/Ochrobactrum group</taxon>
        <taxon>Brucella</taxon>
    </lineage>
</organism>
<evidence type="ECO:0000259" key="2">
    <source>
        <dbReference type="Pfam" id="PF13670"/>
    </source>
</evidence>
<reference evidence="3 4" key="1">
    <citation type="submission" date="2019-09" db="EMBL/GenBank/DDBJ databases">
        <title>Taxonomic organization of the family Brucellaceae based on a phylogenomic approach.</title>
        <authorList>
            <person name="Leclercq S."/>
            <person name="Cloeckaert A."/>
            <person name="Zygmunt M.S."/>
        </authorList>
    </citation>
    <scope>NUCLEOTIDE SEQUENCE [LARGE SCALE GENOMIC DNA]</scope>
    <source>
        <strain evidence="3 4">LMG 3313</strain>
    </source>
</reference>
<accession>A0A011VAT4</accession>
<feature type="signal peptide" evidence="1">
    <location>
        <begin position="1"/>
        <end position="19"/>
    </location>
</feature>
<protein>
    <submittedName>
        <fullName evidence="3">PepSY domain-containing protein</fullName>
    </submittedName>
</protein>
<dbReference type="AlphaFoldDB" id="A0A011VAT4"/>
<dbReference type="Proteomes" id="UP000481876">
    <property type="component" value="Unassembled WGS sequence"/>
</dbReference>
<dbReference type="Pfam" id="PF13670">
    <property type="entry name" value="PepSY_2"/>
    <property type="match status" value="1"/>
</dbReference>
<name>A0A011VAT4_BRUAN</name>
<proteinExistence type="predicted"/>
<comment type="caution">
    <text evidence="3">The sequence shown here is derived from an EMBL/GenBank/DDBJ whole genome shotgun (WGS) entry which is preliminary data.</text>
</comment>
<keyword evidence="1" id="KW-0732">Signal</keyword>
<evidence type="ECO:0000256" key="1">
    <source>
        <dbReference type="SAM" id="SignalP"/>
    </source>
</evidence>
<evidence type="ECO:0000313" key="4">
    <source>
        <dbReference type="Proteomes" id="UP000481876"/>
    </source>
</evidence>
<feature type="domain" description="PepSY" evidence="2">
    <location>
        <begin position="4"/>
        <end position="79"/>
    </location>
</feature>
<sequence>MRLAVTTLFLGLSVAAAYAAPPPEGTKLSEIIAKIEQNADTAFIDEVDWNDRGYYEIEYVTKAGAKVEVKVDPKTGENVR</sequence>
<evidence type="ECO:0000313" key="3">
    <source>
        <dbReference type="EMBL" id="KAB2773156.1"/>
    </source>
</evidence>
<dbReference type="EMBL" id="WBWS01000002">
    <property type="protein sequence ID" value="KAB2773156.1"/>
    <property type="molecule type" value="Genomic_DNA"/>
</dbReference>
<dbReference type="InterPro" id="IPR025711">
    <property type="entry name" value="PepSY"/>
</dbReference>
<dbReference type="RefSeq" id="WP_029924719.1">
    <property type="nucleotide sequence ID" value="NZ_CP088964.1"/>
</dbReference>